<dbReference type="EMBL" id="FOLO01000001">
    <property type="protein sequence ID" value="SFB79847.1"/>
    <property type="molecule type" value="Genomic_DNA"/>
</dbReference>
<keyword evidence="1" id="KW-1133">Transmembrane helix</keyword>
<dbReference type="AlphaFoldDB" id="A0A1I1DYG1"/>
<dbReference type="Pfam" id="PF20556">
    <property type="entry name" value="DUF6768"/>
    <property type="match status" value="1"/>
</dbReference>
<dbReference type="RefSeq" id="WP_091978788.1">
    <property type="nucleotide sequence ID" value="NZ_FOLO01000001.1"/>
</dbReference>
<feature type="transmembrane region" description="Helical" evidence="1">
    <location>
        <begin position="44"/>
        <end position="67"/>
    </location>
</feature>
<organism evidence="2 3">
    <name type="scientific">Pseudoalteromonas denitrificans DSM 6059</name>
    <dbReference type="NCBI Taxonomy" id="1123010"/>
    <lineage>
        <taxon>Bacteria</taxon>
        <taxon>Pseudomonadati</taxon>
        <taxon>Pseudomonadota</taxon>
        <taxon>Gammaproteobacteria</taxon>
        <taxon>Alteromonadales</taxon>
        <taxon>Pseudoalteromonadaceae</taxon>
        <taxon>Pseudoalteromonas</taxon>
    </lineage>
</organism>
<keyword evidence="3" id="KW-1185">Reference proteome</keyword>
<reference evidence="2 3" key="1">
    <citation type="submission" date="2016-10" db="EMBL/GenBank/DDBJ databases">
        <authorList>
            <person name="de Groot N.N."/>
        </authorList>
    </citation>
    <scope>NUCLEOTIDE SEQUENCE [LARGE SCALE GENOMIC DNA]</scope>
    <source>
        <strain evidence="2 3">DSM 6059</strain>
    </source>
</reference>
<name>A0A1I1DYG1_9GAMM</name>
<dbReference type="OrthoDB" id="6197105at2"/>
<sequence>MTIDSKIKKELENDAAEIDKILAQENGGLTSMLASGFKGSMRRWFVLINIVTVIISAALLWCAYQFFTVDSELQTFWGILLIVCLQLQVATKQWLFNEMSRSSLIREIKRVELAVSELEEKQNYKTD</sequence>
<dbReference type="STRING" id="1123010.SAMN02745724_00119"/>
<accession>A0A1I1DYG1</accession>
<gene>
    <name evidence="2" type="ORF">SAMN02745724_00119</name>
</gene>
<evidence type="ECO:0000256" key="1">
    <source>
        <dbReference type="SAM" id="Phobius"/>
    </source>
</evidence>
<protein>
    <submittedName>
        <fullName evidence="2">Uncharacterized protein</fullName>
    </submittedName>
</protein>
<proteinExistence type="predicted"/>
<dbReference type="Proteomes" id="UP000198862">
    <property type="component" value="Unassembled WGS sequence"/>
</dbReference>
<dbReference type="InterPro" id="IPR046659">
    <property type="entry name" value="DUF6768"/>
</dbReference>
<keyword evidence="1" id="KW-0812">Transmembrane</keyword>
<evidence type="ECO:0000313" key="2">
    <source>
        <dbReference type="EMBL" id="SFB79847.1"/>
    </source>
</evidence>
<evidence type="ECO:0000313" key="3">
    <source>
        <dbReference type="Proteomes" id="UP000198862"/>
    </source>
</evidence>
<keyword evidence="1" id="KW-0472">Membrane</keyword>
<feature type="transmembrane region" description="Helical" evidence="1">
    <location>
        <begin position="73"/>
        <end position="91"/>
    </location>
</feature>